<dbReference type="InterPro" id="IPR036388">
    <property type="entry name" value="WH-like_DNA-bd_sf"/>
</dbReference>
<evidence type="ECO:0000313" key="2">
    <source>
        <dbReference type="EMBL" id="GIF75442.1"/>
    </source>
</evidence>
<feature type="domain" description="HTH marR-type" evidence="1">
    <location>
        <begin position="1"/>
        <end position="140"/>
    </location>
</feature>
<dbReference type="SUPFAM" id="SSF46785">
    <property type="entry name" value="Winged helix' DNA-binding domain"/>
    <property type="match status" value="1"/>
</dbReference>
<proteinExistence type="predicted"/>
<keyword evidence="3" id="KW-1185">Reference proteome</keyword>
<protein>
    <submittedName>
        <fullName evidence="2">MarR family transcriptional regulator</fullName>
    </submittedName>
</protein>
<dbReference type="PANTHER" id="PTHR33164:SF99">
    <property type="entry name" value="MARR FAMILY REGULATORY PROTEIN"/>
    <property type="match status" value="1"/>
</dbReference>
<dbReference type="Pfam" id="PF12802">
    <property type="entry name" value="MarR_2"/>
    <property type="match status" value="1"/>
</dbReference>
<reference evidence="2 3" key="1">
    <citation type="submission" date="2021-01" db="EMBL/GenBank/DDBJ databases">
        <title>Whole genome shotgun sequence of Asanoa siamensis NBRC 107932.</title>
        <authorList>
            <person name="Komaki H."/>
            <person name="Tamura T."/>
        </authorList>
    </citation>
    <scope>NUCLEOTIDE SEQUENCE [LARGE SCALE GENOMIC DNA]</scope>
    <source>
        <strain evidence="2 3">NBRC 107932</strain>
    </source>
</reference>
<evidence type="ECO:0000313" key="3">
    <source>
        <dbReference type="Proteomes" id="UP000604117"/>
    </source>
</evidence>
<dbReference type="InterPro" id="IPR000835">
    <property type="entry name" value="HTH_MarR-typ"/>
</dbReference>
<dbReference type="PROSITE" id="PS50995">
    <property type="entry name" value="HTH_MARR_2"/>
    <property type="match status" value="1"/>
</dbReference>
<dbReference type="PANTHER" id="PTHR33164">
    <property type="entry name" value="TRANSCRIPTIONAL REGULATOR, MARR FAMILY"/>
    <property type="match status" value="1"/>
</dbReference>
<dbReference type="Gene3D" id="1.10.10.10">
    <property type="entry name" value="Winged helix-like DNA-binding domain superfamily/Winged helix DNA-binding domain"/>
    <property type="match status" value="1"/>
</dbReference>
<dbReference type="RefSeq" id="WP_239127037.1">
    <property type="nucleotide sequence ID" value="NZ_BONE01000043.1"/>
</dbReference>
<sequence length="153" mass="16884">MSTEAGFLLPLRLFVGFRQLIDAVHAELAREGHPDLRPLHGFVFQAIGRDGTTAVELGRRLGVSKQAAGKTIDGLERLGYLERASDPADARRKLVRLTDRGHAVLTRSAQIFDELRAEWATRIGPERLRALEADLVTVTGAEAFRLDVPGWFG</sequence>
<comment type="caution">
    <text evidence="2">The sequence shown here is derived from an EMBL/GenBank/DDBJ whole genome shotgun (WGS) entry which is preliminary data.</text>
</comment>
<dbReference type="InterPro" id="IPR036390">
    <property type="entry name" value="WH_DNA-bd_sf"/>
</dbReference>
<accession>A0ABQ4CX85</accession>
<dbReference type="Proteomes" id="UP000604117">
    <property type="component" value="Unassembled WGS sequence"/>
</dbReference>
<dbReference type="SMART" id="SM00347">
    <property type="entry name" value="HTH_MARR"/>
    <property type="match status" value="1"/>
</dbReference>
<dbReference type="InterPro" id="IPR039422">
    <property type="entry name" value="MarR/SlyA-like"/>
</dbReference>
<organism evidence="2 3">
    <name type="scientific">Asanoa siamensis</name>
    <dbReference type="NCBI Taxonomy" id="926357"/>
    <lineage>
        <taxon>Bacteria</taxon>
        <taxon>Bacillati</taxon>
        <taxon>Actinomycetota</taxon>
        <taxon>Actinomycetes</taxon>
        <taxon>Micromonosporales</taxon>
        <taxon>Micromonosporaceae</taxon>
        <taxon>Asanoa</taxon>
    </lineage>
</organism>
<name>A0ABQ4CX85_9ACTN</name>
<evidence type="ECO:0000259" key="1">
    <source>
        <dbReference type="PROSITE" id="PS50995"/>
    </source>
</evidence>
<gene>
    <name evidence="2" type="ORF">Asi02nite_49600</name>
</gene>
<dbReference type="PRINTS" id="PR00598">
    <property type="entry name" value="HTHMARR"/>
</dbReference>
<dbReference type="EMBL" id="BONE01000043">
    <property type="protein sequence ID" value="GIF75442.1"/>
    <property type="molecule type" value="Genomic_DNA"/>
</dbReference>